<dbReference type="GO" id="GO:0019898">
    <property type="term" value="C:extrinsic component of membrane"/>
    <property type="evidence" value="ECO:0007669"/>
    <property type="project" value="InterPro"/>
</dbReference>
<gene>
    <name evidence="8" type="ORF">HHL27_11625</name>
</gene>
<keyword evidence="2" id="KW-0813">Transport</keyword>
<dbReference type="Gene3D" id="6.10.140.1990">
    <property type="match status" value="1"/>
</dbReference>
<dbReference type="EMBL" id="JABBGM010000004">
    <property type="protein sequence ID" value="NML94312.1"/>
    <property type="molecule type" value="Genomic_DNA"/>
</dbReference>
<dbReference type="GO" id="GO:1990961">
    <property type="term" value="P:xenobiotic detoxification by transmembrane export across the plasma membrane"/>
    <property type="evidence" value="ECO:0007669"/>
    <property type="project" value="InterPro"/>
</dbReference>
<accession>A0A7Y0GB67</accession>
<keyword evidence="4" id="KW-1133">Transmembrane helix</keyword>
<dbReference type="GO" id="GO:0022857">
    <property type="term" value="F:transmembrane transporter activity"/>
    <property type="evidence" value="ECO:0007669"/>
    <property type="project" value="InterPro"/>
</dbReference>
<evidence type="ECO:0000313" key="8">
    <source>
        <dbReference type="EMBL" id="NML94312.1"/>
    </source>
</evidence>
<dbReference type="Gene3D" id="2.40.420.20">
    <property type="match status" value="1"/>
</dbReference>
<dbReference type="InterPro" id="IPR058648">
    <property type="entry name" value="HH_CzcB-like"/>
</dbReference>
<dbReference type="RefSeq" id="WP_169493559.1">
    <property type="nucleotide sequence ID" value="NZ_JABBGM010000004.1"/>
</dbReference>
<dbReference type="GO" id="GO:0030288">
    <property type="term" value="C:outer membrane-bounded periplasmic space"/>
    <property type="evidence" value="ECO:0007669"/>
    <property type="project" value="TreeGrafter"/>
</dbReference>
<proteinExistence type="inferred from homology"/>
<feature type="coiled-coil region" evidence="3">
    <location>
        <begin position="167"/>
        <end position="194"/>
    </location>
</feature>
<dbReference type="GO" id="GO:0060003">
    <property type="term" value="P:copper ion export"/>
    <property type="evidence" value="ECO:0007669"/>
    <property type="project" value="TreeGrafter"/>
</dbReference>
<organism evidence="8 9">
    <name type="scientific">Novosphingobium olei</name>
    <dbReference type="NCBI Taxonomy" id="2728851"/>
    <lineage>
        <taxon>Bacteria</taxon>
        <taxon>Pseudomonadati</taxon>
        <taxon>Pseudomonadota</taxon>
        <taxon>Alphaproteobacteria</taxon>
        <taxon>Sphingomonadales</taxon>
        <taxon>Sphingomonadaceae</taxon>
        <taxon>Novosphingobium</taxon>
    </lineage>
</organism>
<evidence type="ECO:0000256" key="3">
    <source>
        <dbReference type="SAM" id="Coils"/>
    </source>
</evidence>
<evidence type="ECO:0000256" key="2">
    <source>
        <dbReference type="ARBA" id="ARBA00022448"/>
    </source>
</evidence>
<keyword evidence="3" id="KW-0175">Coiled coil</keyword>
<evidence type="ECO:0000256" key="4">
    <source>
        <dbReference type="SAM" id="Phobius"/>
    </source>
</evidence>
<dbReference type="Pfam" id="PF25973">
    <property type="entry name" value="BSH_CzcB"/>
    <property type="match status" value="1"/>
</dbReference>
<comment type="similarity">
    <text evidence="1">Belongs to the membrane fusion protein (MFP) (TC 8.A.1) family.</text>
</comment>
<keyword evidence="9" id="KW-1185">Reference proteome</keyword>
<dbReference type="PANTHER" id="PTHR30097">
    <property type="entry name" value="CATION EFFLUX SYSTEM PROTEIN CUSB"/>
    <property type="match status" value="1"/>
</dbReference>
<comment type="caution">
    <text evidence="8">The sequence shown here is derived from an EMBL/GenBank/DDBJ whole genome shotgun (WGS) entry which is preliminary data.</text>
</comment>
<evidence type="ECO:0000256" key="1">
    <source>
        <dbReference type="ARBA" id="ARBA00009477"/>
    </source>
</evidence>
<dbReference type="Pfam" id="PF25893">
    <property type="entry name" value="HH_CzcB"/>
    <property type="match status" value="1"/>
</dbReference>
<dbReference type="Gene3D" id="2.40.30.170">
    <property type="match status" value="1"/>
</dbReference>
<dbReference type="Pfam" id="PF25975">
    <property type="entry name" value="CzcB_C"/>
    <property type="match status" value="1"/>
</dbReference>
<dbReference type="FunFam" id="2.40.420.20:FF:000006">
    <property type="entry name" value="RND family efflux transporter MFP subunit"/>
    <property type="match status" value="1"/>
</dbReference>
<dbReference type="PANTHER" id="PTHR30097:SF4">
    <property type="entry name" value="SLR6042 PROTEIN"/>
    <property type="match status" value="1"/>
</dbReference>
<dbReference type="InterPro" id="IPR030190">
    <property type="entry name" value="MacA_alpha-hairpin_sf"/>
</dbReference>
<protein>
    <submittedName>
        <fullName evidence="8">Efflux RND transporter periplasmic adaptor subunit</fullName>
    </submittedName>
</protein>
<sequence length="394" mass="40470">MDIENTPERKRLIVVFAAILLLVGGGGIMIGRTLLAPADTTATATEGEEAGKEEGHVEGFVAMNAARAGSAGIVTEVVQSGTLGAEILAQGVVAPAPDGEAVLTARADGAVVRLTKRLGDPVAAGEAIAWLESRDAAALSAERSTASARVALARSTYERERRLFEAKVTARQDFEAARAALAEAEAEMRRSQSAASASKVSGDGRTLAVTSLISGRVTKADARLGAYVAAGTELFRVADPRKIQVNASVLPADARRVSPGDRAVIELIGGETVGATVRSATPSLDAESKVATIVLVPDSGSQLTPGQGLRVRIIPRGASPTASIGLPEEAVQSVEGRDVVFVRTAKGFQATKVTVGQRSAGRVEIVAGLNPGSTVATRGAFLLKAELGKGEAEH</sequence>
<dbReference type="InterPro" id="IPR051909">
    <property type="entry name" value="MFP_Cation_Efflux"/>
</dbReference>
<dbReference type="InterPro" id="IPR058649">
    <property type="entry name" value="CzcB_C"/>
</dbReference>
<dbReference type="InterPro" id="IPR006143">
    <property type="entry name" value="RND_pump_MFP"/>
</dbReference>
<feature type="domain" description="CzcB-like barrel-sandwich hybrid" evidence="6">
    <location>
        <begin position="101"/>
        <end position="239"/>
    </location>
</feature>
<feature type="domain" description="CzcB-like C-terminal circularly permuted SH3-like" evidence="7">
    <location>
        <begin position="326"/>
        <end position="384"/>
    </location>
</feature>
<feature type="transmembrane region" description="Helical" evidence="4">
    <location>
        <begin position="12"/>
        <end position="31"/>
    </location>
</feature>
<evidence type="ECO:0000259" key="6">
    <source>
        <dbReference type="Pfam" id="PF25973"/>
    </source>
</evidence>
<evidence type="ECO:0000313" key="9">
    <source>
        <dbReference type="Proteomes" id="UP000583556"/>
    </source>
</evidence>
<evidence type="ECO:0000259" key="5">
    <source>
        <dbReference type="Pfam" id="PF25893"/>
    </source>
</evidence>
<dbReference type="SUPFAM" id="SSF111369">
    <property type="entry name" value="HlyD-like secretion proteins"/>
    <property type="match status" value="1"/>
</dbReference>
<name>A0A7Y0GB67_9SPHN</name>
<reference evidence="8 9" key="1">
    <citation type="submission" date="2020-04" db="EMBL/GenBank/DDBJ databases">
        <title>Novosphingobium sp. TW-4 isolated from soil.</title>
        <authorList>
            <person name="Dahal R.H."/>
            <person name="Chaudhary D.K."/>
        </authorList>
    </citation>
    <scope>NUCLEOTIDE SEQUENCE [LARGE SCALE GENOMIC DNA]</scope>
    <source>
        <strain evidence="8 9">TW-4</strain>
    </source>
</reference>
<dbReference type="InterPro" id="IPR058647">
    <property type="entry name" value="BSH_CzcB-like"/>
</dbReference>
<dbReference type="NCBIfam" id="TIGR01730">
    <property type="entry name" value="RND_mfp"/>
    <property type="match status" value="1"/>
</dbReference>
<dbReference type="GO" id="GO:0046914">
    <property type="term" value="F:transition metal ion binding"/>
    <property type="evidence" value="ECO:0007669"/>
    <property type="project" value="TreeGrafter"/>
</dbReference>
<dbReference type="Proteomes" id="UP000583556">
    <property type="component" value="Unassembled WGS sequence"/>
</dbReference>
<keyword evidence="4" id="KW-0812">Transmembrane</keyword>
<dbReference type="GO" id="GO:0015679">
    <property type="term" value="P:plasma membrane copper ion transport"/>
    <property type="evidence" value="ECO:0007669"/>
    <property type="project" value="TreeGrafter"/>
</dbReference>
<dbReference type="GO" id="GO:1990195">
    <property type="term" value="C:macrolide transmembrane transporter complex"/>
    <property type="evidence" value="ECO:0007669"/>
    <property type="project" value="InterPro"/>
</dbReference>
<dbReference type="AlphaFoldDB" id="A0A7Y0GB67"/>
<keyword evidence="4" id="KW-0472">Membrane</keyword>
<feature type="domain" description="CzcB-like alpha-helical hairpin" evidence="5">
    <location>
        <begin position="139"/>
        <end position="194"/>
    </location>
</feature>
<evidence type="ECO:0000259" key="7">
    <source>
        <dbReference type="Pfam" id="PF25975"/>
    </source>
</evidence>